<dbReference type="GO" id="GO:0003677">
    <property type="term" value="F:DNA binding"/>
    <property type="evidence" value="ECO:0007669"/>
    <property type="project" value="UniProtKB-UniRule"/>
</dbReference>
<dbReference type="AlphaFoldDB" id="A0A9N8V6L9"/>
<sequence length="305" mass="35496">MTFDNTHLINSQNGELILHHVPPQDIQLPYPPPFITVSDFINKRESSARIFRKSPNAFFIYRKAFTNYLTLLDYKLTMIDVSKLVSYRWKNESEEVKKAYMKIAKEIDEELKEKRKHDKVCPVVWKVDKKSKKQKRNSKKCSKNNSTSDSLTDLKGAAADTTEITYEFQNCPISENQKTSRSLDKVNVQSSFENSLNPVSYPLVEFSGMISGGDVRSFDHSCGSPSNDSEEEYAYHLNACDQNLYPVYCTRMYPIENQINPQVLEYDNFVNYDLHNNFLLQHNWNLNNLSVIDLCPLQEYSEYHH</sequence>
<dbReference type="GO" id="GO:0005634">
    <property type="term" value="C:nucleus"/>
    <property type="evidence" value="ECO:0007669"/>
    <property type="project" value="UniProtKB-UniRule"/>
</dbReference>
<dbReference type="OrthoDB" id="6247875at2759"/>
<dbReference type="SUPFAM" id="SSF47095">
    <property type="entry name" value="HMG-box"/>
    <property type="match status" value="1"/>
</dbReference>
<dbReference type="InterPro" id="IPR009071">
    <property type="entry name" value="HMG_box_dom"/>
</dbReference>
<accession>A0A9N8V6L9</accession>
<feature type="region of interest" description="Disordered" evidence="2">
    <location>
        <begin position="131"/>
        <end position="154"/>
    </location>
</feature>
<comment type="caution">
    <text evidence="4">The sequence shown here is derived from an EMBL/GenBank/DDBJ whole genome shotgun (WGS) entry which is preliminary data.</text>
</comment>
<gene>
    <name evidence="4" type="ORF">FCALED_LOCUS602</name>
</gene>
<proteinExistence type="predicted"/>
<keyword evidence="1" id="KW-0539">Nucleus</keyword>
<feature type="domain" description="HMG box" evidence="3">
    <location>
        <begin position="51"/>
        <end position="119"/>
    </location>
</feature>
<evidence type="ECO:0000259" key="3">
    <source>
        <dbReference type="PROSITE" id="PS50118"/>
    </source>
</evidence>
<dbReference type="InterPro" id="IPR036910">
    <property type="entry name" value="HMG_box_dom_sf"/>
</dbReference>
<feature type="DNA-binding region" description="HMG box" evidence="1">
    <location>
        <begin position="51"/>
        <end position="119"/>
    </location>
</feature>
<evidence type="ECO:0000313" key="5">
    <source>
        <dbReference type="Proteomes" id="UP000789570"/>
    </source>
</evidence>
<keyword evidence="5" id="KW-1185">Reference proteome</keyword>
<organism evidence="4 5">
    <name type="scientific">Funneliformis caledonium</name>
    <dbReference type="NCBI Taxonomy" id="1117310"/>
    <lineage>
        <taxon>Eukaryota</taxon>
        <taxon>Fungi</taxon>
        <taxon>Fungi incertae sedis</taxon>
        <taxon>Mucoromycota</taxon>
        <taxon>Glomeromycotina</taxon>
        <taxon>Glomeromycetes</taxon>
        <taxon>Glomerales</taxon>
        <taxon>Glomeraceae</taxon>
        <taxon>Funneliformis</taxon>
    </lineage>
</organism>
<dbReference type="EMBL" id="CAJVPQ010000061">
    <property type="protein sequence ID" value="CAG8441860.1"/>
    <property type="molecule type" value="Genomic_DNA"/>
</dbReference>
<evidence type="ECO:0000256" key="1">
    <source>
        <dbReference type="PROSITE-ProRule" id="PRU00267"/>
    </source>
</evidence>
<name>A0A9N8V6L9_9GLOM</name>
<reference evidence="4" key="1">
    <citation type="submission" date="2021-06" db="EMBL/GenBank/DDBJ databases">
        <authorList>
            <person name="Kallberg Y."/>
            <person name="Tangrot J."/>
            <person name="Rosling A."/>
        </authorList>
    </citation>
    <scope>NUCLEOTIDE SEQUENCE</scope>
    <source>
        <strain evidence="4">UK204</strain>
    </source>
</reference>
<dbReference type="Gene3D" id="1.10.30.10">
    <property type="entry name" value="High mobility group box domain"/>
    <property type="match status" value="1"/>
</dbReference>
<evidence type="ECO:0000313" key="4">
    <source>
        <dbReference type="EMBL" id="CAG8441860.1"/>
    </source>
</evidence>
<feature type="compositionally biased region" description="Basic residues" evidence="2">
    <location>
        <begin position="131"/>
        <end position="142"/>
    </location>
</feature>
<dbReference type="Pfam" id="PF00505">
    <property type="entry name" value="HMG_box"/>
    <property type="match status" value="1"/>
</dbReference>
<keyword evidence="1" id="KW-0238">DNA-binding</keyword>
<dbReference type="Proteomes" id="UP000789570">
    <property type="component" value="Unassembled WGS sequence"/>
</dbReference>
<dbReference type="PROSITE" id="PS50118">
    <property type="entry name" value="HMG_BOX_2"/>
    <property type="match status" value="1"/>
</dbReference>
<evidence type="ECO:0000256" key="2">
    <source>
        <dbReference type="SAM" id="MobiDB-lite"/>
    </source>
</evidence>
<protein>
    <submittedName>
        <fullName evidence="4">17851_t:CDS:1</fullName>
    </submittedName>
</protein>